<proteinExistence type="predicted"/>
<evidence type="ECO:0000313" key="2">
    <source>
        <dbReference type="EMBL" id="RWA05639.1"/>
    </source>
</evidence>
<feature type="region of interest" description="Disordered" evidence="1">
    <location>
        <begin position="313"/>
        <end position="345"/>
    </location>
</feature>
<dbReference type="InterPro" id="IPR011990">
    <property type="entry name" value="TPR-like_helical_dom_sf"/>
</dbReference>
<evidence type="ECO:0000256" key="1">
    <source>
        <dbReference type="SAM" id="MobiDB-lite"/>
    </source>
</evidence>
<keyword evidence="3" id="KW-1185">Reference proteome</keyword>
<organism evidence="2 3">
    <name type="scientific">Xylaria grammica</name>
    <dbReference type="NCBI Taxonomy" id="363999"/>
    <lineage>
        <taxon>Eukaryota</taxon>
        <taxon>Fungi</taxon>
        <taxon>Dikarya</taxon>
        <taxon>Ascomycota</taxon>
        <taxon>Pezizomycotina</taxon>
        <taxon>Sordariomycetes</taxon>
        <taxon>Xylariomycetidae</taxon>
        <taxon>Xylariales</taxon>
        <taxon>Xylariaceae</taxon>
        <taxon>Xylaria</taxon>
    </lineage>
</organism>
<evidence type="ECO:0000313" key="3">
    <source>
        <dbReference type="Proteomes" id="UP000286045"/>
    </source>
</evidence>
<accession>A0A439CTZ3</accession>
<dbReference type="SUPFAM" id="SSF48452">
    <property type="entry name" value="TPR-like"/>
    <property type="match status" value="1"/>
</dbReference>
<sequence>MASGYEPLRRSNELATEIVKEVGLLPHAIEQRASYVKFNNLDLQTFLERYRQTPNQVLEWDDGYTHHRSPDALEVLRFYPPLEPEAIPWSDVWNRTNEEAGFSTSIEAESVQPRGRIKTQEVFRDEIARETAIGSLRDLNLVRRVDNNPKLLWMHDLTKLAARAPVSAANTDMLIAQGISVMYHMFPIENTTAIDRAWVDLCLPQCGALINQAKARAIPVSQYAVLLALSGQANVFHDAVVTGVSQLEEAKPIYVERLGLENNRTMLLIHKLAQANKFSSNMKRAEELYRQVLTLRESITFVYQSSRVRPLPHFTSPRQYGRSSSTTRRVQTSRRHGQRVSGNGDLPAANQAYEKAIGRCVGDLENHPVAFRFLDAAGLVKREMGHLKAAGDMSRKGYDRFQAMLGWDDPYTPVAANDYGELLHAQGKYYEDRDMYAKCLVSLGKLVGYAGRWERMTP</sequence>
<reference evidence="2 3" key="1">
    <citation type="submission" date="2018-12" db="EMBL/GenBank/DDBJ databases">
        <title>Draft genome sequence of Xylaria grammica IHI A82.</title>
        <authorList>
            <person name="Buettner E."/>
            <person name="Kellner H."/>
        </authorList>
    </citation>
    <scope>NUCLEOTIDE SEQUENCE [LARGE SCALE GENOMIC DNA]</scope>
    <source>
        <strain evidence="2 3">IHI A82</strain>
    </source>
</reference>
<dbReference type="AlphaFoldDB" id="A0A439CTZ3"/>
<dbReference type="Proteomes" id="UP000286045">
    <property type="component" value="Unassembled WGS sequence"/>
</dbReference>
<dbReference type="EMBL" id="RYZI01000417">
    <property type="protein sequence ID" value="RWA05639.1"/>
    <property type="molecule type" value="Genomic_DNA"/>
</dbReference>
<name>A0A439CTZ3_9PEZI</name>
<dbReference type="Gene3D" id="1.25.40.10">
    <property type="entry name" value="Tetratricopeptide repeat domain"/>
    <property type="match status" value="1"/>
</dbReference>
<protein>
    <submittedName>
        <fullName evidence="2">Uncharacterized protein</fullName>
    </submittedName>
</protein>
<gene>
    <name evidence="2" type="ORF">EKO27_g9464</name>
</gene>
<comment type="caution">
    <text evidence="2">The sequence shown here is derived from an EMBL/GenBank/DDBJ whole genome shotgun (WGS) entry which is preliminary data.</text>
</comment>